<feature type="transmembrane region" description="Helical" evidence="9">
    <location>
        <begin position="308"/>
        <end position="327"/>
    </location>
</feature>
<dbReference type="EMBL" id="AHAE01000067">
    <property type="protein sequence ID" value="EJZ81677.1"/>
    <property type="molecule type" value="Genomic_DNA"/>
</dbReference>
<evidence type="ECO:0000313" key="10">
    <source>
        <dbReference type="EMBL" id="CCI83867.1"/>
    </source>
</evidence>
<feature type="transmembrane region" description="Helical" evidence="9">
    <location>
        <begin position="281"/>
        <end position="302"/>
    </location>
</feature>
<feature type="transmembrane region" description="Helical" evidence="9">
    <location>
        <begin position="106"/>
        <end position="124"/>
    </location>
</feature>
<accession>I7L9J9</accession>
<feature type="transmembrane region" description="Helical" evidence="9">
    <location>
        <begin position="136"/>
        <end position="161"/>
    </location>
</feature>
<evidence type="ECO:0000256" key="3">
    <source>
        <dbReference type="ARBA" id="ARBA00022448"/>
    </source>
</evidence>
<evidence type="ECO:0000313" key="12">
    <source>
        <dbReference type="Proteomes" id="UP000006078"/>
    </source>
</evidence>
<feature type="compositionally biased region" description="Basic and acidic residues" evidence="8">
    <location>
        <begin position="1"/>
        <end position="18"/>
    </location>
</feature>
<dbReference type="eggNOG" id="COG0628">
    <property type="taxonomic scope" value="Bacteria"/>
</dbReference>
<evidence type="ECO:0000313" key="13">
    <source>
        <dbReference type="Proteomes" id="UP000011016"/>
    </source>
</evidence>
<evidence type="ECO:0000256" key="7">
    <source>
        <dbReference type="ARBA" id="ARBA00023136"/>
    </source>
</evidence>
<dbReference type="InterPro" id="IPR002549">
    <property type="entry name" value="AI-2E-like"/>
</dbReference>
<dbReference type="PATRIC" id="fig|883169.3.peg.1356"/>
<keyword evidence="12" id="KW-1185">Reference proteome</keyword>
<dbReference type="STRING" id="29321.AAV33_06455"/>
<comment type="subcellular location">
    <subcellularLocation>
        <location evidence="1">Cell membrane</location>
        <topology evidence="1">Multi-pass membrane protein</topology>
    </subcellularLocation>
</comment>
<keyword evidence="4" id="KW-1003">Cell membrane</keyword>
<evidence type="ECO:0000256" key="8">
    <source>
        <dbReference type="SAM" id="MobiDB-lite"/>
    </source>
</evidence>
<keyword evidence="7 9" id="KW-0472">Membrane</keyword>
<feature type="transmembrane region" description="Helical" evidence="9">
    <location>
        <begin position="334"/>
        <end position="357"/>
    </location>
</feature>
<evidence type="ECO:0000256" key="5">
    <source>
        <dbReference type="ARBA" id="ARBA00022692"/>
    </source>
</evidence>
<dbReference type="Proteomes" id="UP000011016">
    <property type="component" value="Unassembled WGS sequence"/>
</dbReference>
<dbReference type="AlphaFoldDB" id="I7L9J9"/>
<comment type="similarity">
    <text evidence="2">Belongs to the autoinducer-2 exporter (AI-2E) (TC 2.A.86) family.</text>
</comment>
<evidence type="ECO:0000256" key="1">
    <source>
        <dbReference type="ARBA" id="ARBA00004651"/>
    </source>
</evidence>
<dbReference type="GO" id="GO:0055085">
    <property type="term" value="P:transmembrane transport"/>
    <property type="evidence" value="ECO:0007669"/>
    <property type="project" value="TreeGrafter"/>
</dbReference>
<proteinExistence type="inferred from homology"/>
<dbReference type="Pfam" id="PF01594">
    <property type="entry name" value="AI-2E_transport"/>
    <property type="match status" value="1"/>
</dbReference>
<reference evidence="11 12" key="2">
    <citation type="submission" date="2012-08" db="EMBL/GenBank/DDBJ databases">
        <title>The Genome Sequence of Turicella otitidis ATCC 51513.</title>
        <authorList>
            <consortium name="The Broad Institute Genome Sequencing Platform"/>
            <person name="Earl A."/>
            <person name="Ward D."/>
            <person name="Feldgarden M."/>
            <person name="Gevers D."/>
            <person name="Huys G."/>
            <person name="Walker B."/>
            <person name="Young S.K."/>
            <person name="Zeng Q."/>
            <person name="Gargeya S."/>
            <person name="Fitzgerald M."/>
            <person name="Haas B."/>
            <person name="Abouelleil A."/>
            <person name="Alvarado L."/>
            <person name="Arachchi H.M."/>
            <person name="Berlin A.M."/>
            <person name="Chapman S.B."/>
            <person name="Goldberg J."/>
            <person name="Griggs A."/>
            <person name="Gujja S."/>
            <person name="Hansen M."/>
            <person name="Howarth C."/>
            <person name="Imamovic A."/>
            <person name="Larimer J."/>
            <person name="McCowen C."/>
            <person name="Montmayeur A."/>
            <person name="Murphy C."/>
            <person name="Neiman D."/>
            <person name="Pearson M."/>
            <person name="Priest M."/>
            <person name="Roberts A."/>
            <person name="Saif S."/>
            <person name="Shea T."/>
            <person name="Sisk P."/>
            <person name="Sykes S."/>
            <person name="Wortman J."/>
            <person name="Nusbaum C."/>
            <person name="Birren B."/>
        </authorList>
    </citation>
    <scope>NUCLEOTIDE SEQUENCE [LARGE SCALE GENOMIC DNA]</scope>
    <source>
        <strain evidence="11 12">ATCC 51513</strain>
    </source>
</reference>
<dbReference type="PANTHER" id="PTHR21716">
    <property type="entry name" value="TRANSMEMBRANE PROTEIN"/>
    <property type="match status" value="1"/>
</dbReference>
<evidence type="ECO:0000256" key="4">
    <source>
        <dbReference type="ARBA" id="ARBA00022475"/>
    </source>
</evidence>
<feature type="transmembrane region" description="Helical" evidence="9">
    <location>
        <begin position="216"/>
        <end position="245"/>
    </location>
</feature>
<evidence type="ECO:0000313" key="11">
    <source>
        <dbReference type="EMBL" id="EJZ81677.1"/>
    </source>
</evidence>
<dbReference type="PANTHER" id="PTHR21716:SF53">
    <property type="entry name" value="PERMEASE PERM-RELATED"/>
    <property type="match status" value="1"/>
</dbReference>
<dbReference type="Proteomes" id="UP000006078">
    <property type="component" value="Unassembled WGS sequence"/>
</dbReference>
<dbReference type="HOGENOM" id="CLU_031275_3_0_11"/>
<dbReference type="RefSeq" id="WP_004601298.1">
    <property type="nucleotide sequence ID" value="NZ_HF541867.1"/>
</dbReference>
<name>I7L9J9_9CORY</name>
<protein>
    <submittedName>
        <fullName evidence="10">Putative membrane protein</fullName>
    </submittedName>
</protein>
<dbReference type="GO" id="GO:0005886">
    <property type="term" value="C:plasma membrane"/>
    <property type="evidence" value="ECO:0007669"/>
    <property type="project" value="UniProtKB-SubCell"/>
</dbReference>
<comment type="caution">
    <text evidence="10">The sequence shown here is derived from an EMBL/GenBank/DDBJ whole genome shotgun (WGS) entry which is preliminary data.</text>
</comment>
<keyword evidence="5 9" id="KW-0812">Transmembrane</keyword>
<evidence type="ECO:0000256" key="2">
    <source>
        <dbReference type="ARBA" id="ARBA00009773"/>
    </source>
</evidence>
<evidence type="ECO:0000256" key="9">
    <source>
        <dbReference type="SAM" id="Phobius"/>
    </source>
</evidence>
<sequence>MSDDQSSRRSSGDNRRGDSPANYEEESASVSAAKNPSRLAKEQFRYDFPATVETGEKPRPTPDDGQEVTDRAAVIGQDGRWVAGWALRIIVLAGAGYLLFKGLGLIWVGLLPVVLALLICTVLWPPVRVLREKAHFPAALAVLVTILGAFALFAAVIAAIAPSVVNQVPTLVRRAEEGIQSIIDWMQGPPLNLELEQLQNAVNEIGTVLQESSGQIFSGVVTGLSTATSFLVTVFVTLVLTFFFLKDGPRFLPWLRKYLGGNVGWHLTEVFSRTWNTLAGFIRTQAIVSFVDAFFIGLGLVIMQVPLAFALAVITFIAGFIPIVGAITAGALAVVVALVTNGFWPAVIVLVIIIAVQQLESNILQPVLQSKAMNLHAAIVLLAVTVGSTLFGIIGAFLAVPVAATLAVWLRYHSEMVALRAGEITIDDIKIDTDNSKTKSTLESFSSVRDRLKRIATRRDEDEGAAVPVGRPSD</sequence>
<dbReference type="OrthoDB" id="9784366at2"/>
<feature type="region of interest" description="Disordered" evidence="8">
    <location>
        <begin position="1"/>
        <end position="40"/>
    </location>
</feature>
<keyword evidence="3" id="KW-0813">Transport</keyword>
<keyword evidence="6 9" id="KW-1133">Transmembrane helix</keyword>
<feature type="transmembrane region" description="Helical" evidence="9">
    <location>
        <begin position="81"/>
        <end position="100"/>
    </location>
</feature>
<organism evidence="10 13">
    <name type="scientific">Corynebacterium otitidis ATCC 51513</name>
    <dbReference type="NCBI Taxonomy" id="883169"/>
    <lineage>
        <taxon>Bacteria</taxon>
        <taxon>Bacillati</taxon>
        <taxon>Actinomycetota</taxon>
        <taxon>Actinomycetes</taxon>
        <taxon>Mycobacteriales</taxon>
        <taxon>Corynebacteriaceae</taxon>
        <taxon>Corynebacterium</taxon>
    </lineage>
</organism>
<dbReference type="EMBL" id="CAJZ01000163">
    <property type="protein sequence ID" value="CCI83867.1"/>
    <property type="molecule type" value="Genomic_DNA"/>
</dbReference>
<evidence type="ECO:0000256" key="6">
    <source>
        <dbReference type="ARBA" id="ARBA00022989"/>
    </source>
</evidence>
<gene>
    <name evidence="10" type="ORF">BN46_1141</name>
    <name evidence="11" type="ORF">HMPREF9719_01408</name>
</gene>
<reference evidence="10 13" key="1">
    <citation type="journal article" date="2012" name="J. Bacteriol.">
        <title>Draft Genome Sequence of Turicella otitidis ATCC 51513, Isolated from Middle Ear Fluid from a Child with Otitis Media.</title>
        <authorList>
            <person name="Brinkrolf K."/>
            <person name="Schneider J."/>
            <person name="Knecht M."/>
            <person name="Ruckert C."/>
            <person name="Tauch A."/>
        </authorList>
    </citation>
    <scope>NUCLEOTIDE SEQUENCE [LARGE SCALE GENOMIC DNA]</scope>
    <source>
        <strain evidence="10 13">ATCC 51513</strain>
    </source>
</reference>
<feature type="transmembrane region" description="Helical" evidence="9">
    <location>
        <begin position="377"/>
        <end position="410"/>
    </location>
</feature>